<evidence type="ECO:0000256" key="1">
    <source>
        <dbReference type="ARBA" id="ARBA00023015"/>
    </source>
</evidence>
<dbReference type="Gene3D" id="3.30.450.40">
    <property type="match status" value="1"/>
</dbReference>
<dbReference type="PANTHER" id="PTHR30136:SF24">
    <property type="entry name" value="HTH-TYPE TRANSCRIPTIONAL REPRESSOR ALLR"/>
    <property type="match status" value="1"/>
</dbReference>
<dbReference type="SUPFAM" id="SSF46785">
    <property type="entry name" value="Winged helix' DNA-binding domain"/>
    <property type="match status" value="1"/>
</dbReference>
<dbReference type="SMART" id="SM00346">
    <property type="entry name" value="HTH_ICLR"/>
    <property type="match status" value="1"/>
</dbReference>
<feature type="domain" description="HTH iclR-type" evidence="6">
    <location>
        <begin position="9"/>
        <end position="79"/>
    </location>
</feature>
<dbReference type="RefSeq" id="WP_220110492.1">
    <property type="nucleotide sequence ID" value="NZ_JAHZST010000011.1"/>
</dbReference>
<organism evidence="8 9">
    <name type="scientific">Shewanella nanhaiensis</name>
    <dbReference type="NCBI Taxonomy" id="2864872"/>
    <lineage>
        <taxon>Bacteria</taxon>
        <taxon>Pseudomonadati</taxon>
        <taxon>Pseudomonadota</taxon>
        <taxon>Gammaproteobacteria</taxon>
        <taxon>Alteromonadales</taxon>
        <taxon>Shewanellaceae</taxon>
        <taxon>Shewanella</taxon>
    </lineage>
</organism>
<dbReference type="InterPro" id="IPR014757">
    <property type="entry name" value="Tscrpt_reg_IclR_C"/>
</dbReference>
<protein>
    <recommendedName>
        <fullName evidence="4">HTH-type transcriptional repressor AllR</fullName>
    </recommendedName>
    <alternativeName>
        <fullName evidence="5">Negative regulator of allantoin and glyoxylate utilization operons</fullName>
    </alternativeName>
</protein>
<evidence type="ECO:0000256" key="5">
    <source>
        <dbReference type="ARBA" id="ARBA00042627"/>
    </source>
</evidence>
<dbReference type="InterPro" id="IPR036388">
    <property type="entry name" value="WH-like_DNA-bd_sf"/>
</dbReference>
<evidence type="ECO:0000256" key="4">
    <source>
        <dbReference type="ARBA" id="ARBA00040379"/>
    </source>
</evidence>
<reference evidence="8 9" key="1">
    <citation type="submission" date="2021-07" db="EMBL/GenBank/DDBJ databases">
        <title>Shewanella sp. nov, isolated from SCS.</title>
        <authorList>
            <person name="Cao W.R."/>
        </authorList>
    </citation>
    <scope>NUCLEOTIDE SEQUENCE [LARGE SCALE GENOMIC DNA]</scope>
    <source>
        <strain evidence="8 9">NR704-98</strain>
    </source>
</reference>
<dbReference type="Pfam" id="PF01614">
    <property type="entry name" value="IclR_C"/>
    <property type="match status" value="1"/>
</dbReference>
<keyword evidence="9" id="KW-1185">Reference proteome</keyword>
<dbReference type="PROSITE" id="PS51077">
    <property type="entry name" value="HTH_ICLR"/>
    <property type="match status" value="1"/>
</dbReference>
<keyword evidence="1" id="KW-0805">Transcription regulation</keyword>
<keyword evidence="3" id="KW-0804">Transcription</keyword>
<dbReference type="InterPro" id="IPR005471">
    <property type="entry name" value="Tscrpt_reg_IclR_N"/>
</dbReference>
<evidence type="ECO:0000259" key="7">
    <source>
        <dbReference type="PROSITE" id="PS51078"/>
    </source>
</evidence>
<dbReference type="SUPFAM" id="SSF55781">
    <property type="entry name" value="GAF domain-like"/>
    <property type="match status" value="1"/>
</dbReference>
<dbReference type="PANTHER" id="PTHR30136">
    <property type="entry name" value="HELIX-TURN-HELIX TRANSCRIPTIONAL REGULATOR, ICLR FAMILY"/>
    <property type="match status" value="1"/>
</dbReference>
<dbReference type="Gene3D" id="1.10.10.10">
    <property type="entry name" value="Winged helix-like DNA-binding domain superfamily/Winged helix DNA-binding domain"/>
    <property type="match status" value="1"/>
</dbReference>
<feature type="domain" description="IclR-ED" evidence="7">
    <location>
        <begin position="71"/>
        <end position="254"/>
    </location>
</feature>
<gene>
    <name evidence="8" type="ORF">K0625_15310</name>
</gene>
<evidence type="ECO:0000259" key="6">
    <source>
        <dbReference type="PROSITE" id="PS51077"/>
    </source>
</evidence>
<dbReference type="PROSITE" id="PS51078">
    <property type="entry name" value="ICLR_ED"/>
    <property type="match status" value="1"/>
</dbReference>
<evidence type="ECO:0000256" key="2">
    <source>
        <dbReference type="ARBA" id="ARBA00023125"/>
    </source>
</evidence>
<evidence type="ECO:0000313" key="8">
    <source>
        <dbReference type="EMBL" id="MBW8185028.1"/>
    </source>
</evidence>
<keyword evidence="2" id="KW-0238">DNA-binding</keyword>
<proteinExistence type="predicted"/>
<dbReference type="EMBL" id="JAHZST010000011">
    <property type="protein sequence ID" value="MBW8185028.1"/>
    <property type="molecule type" value="Genomic_DNA"/>
</dbReference>
<accession>A0ABS7E5R5</accession>
<dbReference type="InterPro" id="IPR029016">
    <property type="entry name" value="GAF-like_dom_sf"/>
</dbReference>
<name>A0ABS7E5R5_9GAMM</name>
<evidence type="ECO:0000256" key="3">
    <source>
        <dbReference type="ARBA" id="ARBA00023163"/>
    </source>
</evidence>
<sequence>MSEIKREKASSIVRILEVVEAISTHESPMSPTDLGVLLDIPKPTAHRLVTTLIEEGFVYTDMRGHLMPADRLHSISLGVMYSRRHTALRQAILKKLSSQIGETCGIAIPSGAEMIYYDKVEANWPLRVHLPVGSKVPAWCSASGKLYLSTLPDARRHAVIKNMVLEKLTKKTITDPALLEQQLQSIKSTGIGLDDEEFIGGMSAVSVPIYSDDGKLFACLFCHAPLTRKSLDELQSYVGLLRSAAEEIADIINSKTSAY</sequence>
<dbReference type="Proteomes" id="UP001195963">
    <property type="component" value="Unassembled WGS sequence"/>
</dbReference>
<dbReference type="InterPro" id="IPR036390">
    <property type="entry name" value="WH_DNA-bd_sf"/>
</dbReference>
<dbReference type="Pfam" id="PF09339">
    <property type="entry name" value="HTH_IclR"/>
    <property type="match status" value="1"/>
</dbReference>
<comment type="caution">
    <text evidence="8">The sequence shown here is derived from an EMBL/GenBank/DDBJ whole genome shotgun (WGS) entry which is preliminary data.</text>
</comment>
<evidence type="ECO:0000313" key="9">
    <source>
        <dbReference type="Proteomes" id="UP001195963"/>
    </source>
</evidence>
<dbReference type="InterPro" id="IPR050707">
    <property type="entry name" value="HTH_MetabolicPath_Reg"/>
</dbReference>